<evidence type="ECO:0000256" key="2">
    <source>
        <dbReference type="ARBA" id="ARBA00022475"/>
    </source>
</evidence>
<name>A0A3D9V6F8_THECX</name>
<sequence length="382" mass="39672">MSEGVALVVAILLLAGNAFFVGAEFALVSVRRSQIEPLVARGSRRARATLWAIRRVNLMMTGAQAGITLCTVGLGAVAEPAVAGVVARGLEAVGLPEGLAHPVAVAISLLLVVALHVVIGEMVPKNIALAAPLQSALVLGPVLGALVRATRPAVTGVTGVANTFLRLVRVEPKDEVADAVTHEEVAHLLEESRREGLLDPDEHRLAEQALGFATFTASDVAIPLESVVLVGPNATAAEIEELAARTGHSRYPRLDERGQLTGYVHLKDVLTDTVERPSEPIAPTKVRPLPVITATTPLVDVLAALRSGASHLARIDDADGGTIGVLTLDDVLLRLVPARHVTDASAEEPAPSAAAPSGGTVPPAPTEERPEPGEPAGLPTRR</sequence>
<dbReference type="OrthoDB" id="110231at2"/>
<feature type="transmembrane region" description="Helical" evidence="10">
    <location>
        <begin position="51"/>
        <end position="78"/>
    </location>
</feature>
<dbReference type="InterPro" id="IPR002550">
    <property type="entry name" value="CNNM"/>
</dbReference>
<dbReference type="PROSITE" id="PS51371">
    <property type="entry name" value="CBS"/>
    <property type="match status" value="2"/>
</dbReference>
<dbReference type="CDD" id="cd04590">
    <property type="entry name" value="CBS_pair_CorC_HlyC_assoc"/>
    <property type="match status" value="1"/>
</dbReference>
<dbReference type="Gene3D" id="3.90.1280.20">
    <property type="match status" value="1"/>
</dbReference>
<evidence type="ECO:0000256" key="4">
    <source>
        <dbReference type="ARBA" id="ARBA00022737"/>
    </source>
</evidence>
<dbReference type="PANTHER" id="PTHR43099:SF5">
    <property type="entry name" value="HLYC_CORC FAMILY TRANSPORTER"/>
    <property type="match status" value="1"/>
</dbReference>
<dbReference type="PANTHER" id="PTHR43099">
    <property type="entry name" value="UPF0053 PROTEIN YRKA"/>
    <property type="match status" value="1"/>
</dbReference>
<comment type="subcellular location">
    <subcellularLocation>
        <location evidence="1">Cell membrane</location>
        <topology evidence="1">Multi-pass membrane protein</topology>
    </subcellularLocation>
</comment>
<dbReference type="Proteomes" id="UP000256485">
    <property type="component" value="Unassembled WGS sequence"/>
</dbReference>
<keyword evidence="3 8" id="KW-0812">Transmembrane</keyword>
<evidence type="ECO:0000259" key="12">
    <source>
        <dbReference type="PROSITE" id="PS51846"/>
    </source>
</evidence>
<organism evidence="13 14">
    <name type="scientific">Thermasporomyces composti</name>
    <dbReference type="NCBI Taxonomy" id="696763"/>
    <lineage>
        <taxon>Bacteria</taxon>
        <taxon>Bacillati</taxon>
        <taxon>Actinomycetota</taxon>
        <taxon>Actinomycetes</taxon>
        <taxon>Propionibacteriales</taxon>
        <taxon>Nocardioidaceae</taxon>
        <taxon>Thermasporomyces</taxon>
    </lineage>
</organism>
<dbReference type="Gene3D" id="3.10.580.10">
    <property type="entry name" value="CBS-domain"/>
    <property type="match status" value="1"/>
</dbReference>
<dbReference type="InterPro" id="IPR044751">
    <property type="entry name" value="Ion_transp-like_CBS"/>
</dbReference>
<protein>
    <submittedName>
        <fullName evidence="13">CBS domain containing-hemolysin-like protein</fullName>
    </submittedName>
</protein>
<feature type="domain" description="CBS" evidence="11">
    <location>
        <begin position="221"/>
        <end position="281"/>
    </location>
</feature>
<dbReference type="Pfam" id="PF01595">
    <property type="entry name" value="CNNM"/>
    <property type="match status" value="1"/>
</dbReference>
<keyword evidence="2" id="KW-1003">Cell membrane</keyword>
<dbReference type="Pfam" id="PF00571">
    <property type="entry name" value="CBS"/>
    <property type="match status" value="2"/>
</dbReference>
<evidence type="ECO:0000313" key="14">
    <source>
        <dbReference type="Proteomes" id="UP000256485"/>
    </source>
</evidence>
<keyword evidence="7" id="KW-0129">CBS domain</keyword>
<evidence type="ECO:0000256" key="8">
    <source>
        <dbReference type="PROSITE-ProRule" id="PRU01193"/>
    </source>
</evidence>
<evidence type="ECO:0000256" key="7">
    <source>
        <dbReference type="PROSITE-ProRule" id="PRU00703"/>
    </source>
</evidence>
<evidence type="ECO:0000256" key="5">
    <source>
        <dbReference type="ARBA" id="ARBA00022989"/>
    </source>
</evidence>
<dbReference type="RefSeq" id="WP_115850596.1">
    <property type="nucleotide sequence ID" value="NZ_QTUC01000001.1"/>
</dbReference>
<feature type="domain" description="CBS" evidence="11">
    <location>
        <begin position="283"/>
        <end position="342"/>
    </location>
</feature>
<feature type="domain" description="CNNM transmembrane" evidence="12">
    <location>
        <begin position="1"/>
        <end position="202"/>
    </location>
</feature>
<dbReference type="SUPFAM" id="SSF54631">
    <property type="entry name" value="CBS-domain pair"/>
    <property type="match status" value="1"/>
</dbReference>
<evidence type="ECO:0000256" key="1">
    <source>
        <dbReference type="ARBA" id="ARBA00004651"/>
    </source>
</evidence>
<feature type="region of interest" description="Disordered" evidence="9">
    <location>
        <begin position="342"/>
        <end position="382"/>
    </location>
</feature>
<keyword evidence="5 8" id="KW-1133">Transmembrane helix</keyword>
<dbReference type="InterPro" id="IPR000644">
    <property type="entry name" value="CBS_dom"/>
</dbReference>
<dbReference type="InterPro" id="IPR046342">
    <property type="entry name" value="CBS_dom_sf"/>
</dbReference>
<comment type="caution">
    <text evidence="13">The sequence shown here is derived from an EMBL/GenBank/DDBJ whole genome shotgun (WGS) entry which is preliminary data.</text>
</comment>
<accession>A0A3D9V6F8</accession>
<gene>
    <name evidence="13" type="ORF">DFJ64_2505</name>
</gene>
<evidence type="ECO:0000256" key="10">
    <source>
        <dbReference type="SAM" id="Phobius"/>
    </source>
</evidence>
<feature type="transmembrane region" description="Helical" evidence="10">
    <location>
        <begin position="126"/>
        <end position="147"/>
    </location>
</feature>
<proteinExistence type="predicted"/>
<feature type="compositionally biased region" description="Low complexity" evidence="9">
    <location>
        <begin position="347"/>
        <end position="361"/>
    </location>
</feature>
<evidence type="ECO:0000256" key="6">
    <source>
        <dbReference type="ARBA" id="ARBA00023136"/>
    </source>
</evidence>
<dbReference type="GO" id="GO:0005886">
    <property type="term" value="C:plasma membrane"/>
    <property type="evidence" value="ECO:0007669"/>
    <property type="project" value="UniProtKB-SubCell"/>
</dbReference>
<keyword evidence="14" id="KW-1185">Reference proteome</keyword>
<feature type="transmembrane region" description="Helical" evidence="10">
    <location>
        <begin position="6"/>
        <end position="30"/>
    </location>
</feature>
<dbReference type="PROSITE" id="PS51846">
    <property type="entry name" value="CNNM"/>
    <property type="match status" value="1"/>
</dbReference>
<feature type="transmembrane region" description="Helical" evidence="10">
    <location>
        <begin position="98"/>
        <end position="119"/>
    </location>
</feature>
<reference evidence="13 14" key="1">
    <citation type="submission" date="2018-08" db="EMBL/GenBank/DDBJ databases">
        <title>Sequencing the genomes of 1000 actinobacteria strains.</title>
        <authorList>
            <person name="Klenk H.-P."/>
        </authorList>
    </citation>
    <scope>NUCLEOTIDE SEQUENCE [LARGE SCALE GENOMIC DNA]</scope>
    <source>
        <strain evidence="13 14">DSM 22891</strain>
    </source>
</reference>
<keyword evidence="4" id="KW-0677">Repeat</keyword>
<dbReference type="SMART" id="SM00116">
    <property type="entry name" value="CBS"/>
    <property type="match status" value="2"/>
</dbReference>
<dbReference type="InterPro" id="IPR051676">
    <property type="entry name" value="UPF0053_domain"/>
</dbReference>
<evidence type="ECO:0000256" key="3">
    <source>
        <dbReference type="ARBA" id="ARBA00022692"/>
    </source>
</evidence>
<evidence type="ECO:0000256" key="9">
    <source>
        <dbReference type="SAM" id="MobiDB-lite"/>
    </source>
</evidence>
<evidence type="ECO:0000259" key="11">
    <source>
        <dbReference type="PROSITE" id="PS51371"/>
    </source>
</evidence>
<dbReference type="AlphaFoldDB" id="A0A3D9V6F8"/>
<dbReference type="EMBL" id="QTUC01000001">
    <property type="protein sequence ID" value="REF37069.1"/>
    <property type="molecule type" value="Genomic_DNA"/>
</dbReference>
<keyword evidence="6 8" id="KW-0472">Membrane</keyword>
<evidence type="ECO:0000313" key="13">
    <source>
        <dbReference type="EMBL" id="REF37069.1"/>
    </source>
</evidence>